<comment type="similarity">
    <text evidence="2 6">Belongs to the SURF1 family.</text>
</comment>
<evidence type="ECO:0000313" key="7">
    <source>
        <dbReference type="EMBL" id="AKJ66875.1"/>
    </source>
</evidence>
<accession>A0A0G3EIV1</accession>
<dbReference type="EMBL" id="CP011568">
    <property type="protein sequence ID" value="AKJ66875.1"/>
    <property type="molecule type" value="Genomic_DNA"/>
</dbReference>
<evidence type="ECO:0000256" key="3">
    <source>
        <dbReference type="ARBA" id="ARBA00022692"/>
    </source>
</evidence>
<dbReference type="InterPro" id="IPR045214">
    <property type="entry name" value="Surf1/Surf4"/>
</dbReference>
<dbReference type="GO" id="GO:0005886">
    <property type="term" value="C:plasma membrane"/>
    <property type="evidence" value="ECO:0007669"/>
    <property type="project" value="UniProtKB-SubCell"/>
</dbReference>
<evidence type="ECO:0000256" key="5">
    <source>
        <dbReference type="ARBA" id="ARBA00023136"/>
    </source>
</evidence>
<organism evidence="7 8">
    <name type="scientific">Pandoraea thiooxydans</name>
    <dbReference type="NCBI Taxonomy" id="445709"/>
    <lineage>
        <taxon>Bacteria</taxon>
        <taxon>Pseudomonadati</taxon>
        <taxon>Pseudomonadota</taxon>
        <taxon>Betaproteobacteria</taxon>
        <taxon>Burkholderiales</taxon>
        <taxon>Burkholderiaceae</taxon>
        <taxon>Pandoraea</taxon>
    </lineage>
</organism>
<keyword evidence="3 6" id="KW-0812">Transmembrane</keyword>
<dbReference type="PROSITE" id="PS50895">
    <property type="entry name" value="SURF1"/>
    <property type="match status" value="1"/>
</dbReference>
<dbReference type="Proteomes" id="UP000036700">
    <property type="component" value="Chromosome"/>
</dbReference>
<evidence type="ECO:0000256" key="6">
    <source>
        <dbReference type="RuleBase" id="RU363076"/>
    </source>
</evidence>
<dbReference type="PANTHER" id="PTHR23427">
    <property type="entry name" value="SURFEIT LOCUS PROTEIN"/>
    <property type="match status" value="1"/>
</dbReference>
<evidence type="ECO:0000256" key="2">
    <source>
        <dbReference type="ARBA" id="ARBA00007165"/>
    </source>
</evidence>
<evidence type="ECO:0000256" key="1">
    <source>
        <dbReference type="ARBA" id="ARBA00004370"/>
    </source>
</evidence>
<keyword evidence="6" id="KW-1003">Cell membrane</keyword>
<feature type="transmembrane region" description="Helical" evidence="6">
    <location>
        <begin position="214"/>
        <end position="235"/>
    </location>
</feature>
<keyword evidence="5 6" id="KW-0472">Membrane</keyword>
<reference evidence="8" key="1">
    <citation type="submission" date="2015-06" db="EMBL/GenBank/DDBJ databases">
        <authorList>
            <person name="Lim Y.L."/>
            <person name="Ee R."/>
            <person name="Yong D."/>
            <person name="How K.Y."/>
            <person name="Yin W.F."/>
            <person name="Chan K.G."/>
        </authorList>
    </citation>
    <scope>NUCLEOTIDE SEQUENCE [LARGE SCALE GENOMIC DNA]</scope>
    <source>
        <strain evidence="8">DSM 25325</strain>
    </source>
</reference>
<dbReference type="InterPro" id="IPR002994">
    <property type="entry name" value="Surf1/Shy1"/>
</dbReference>
<dbReference type="PANTHER" id="PTHR23427:SF2">
    <property type="entry name" value="SURFEIT LOCUS PROTEIN 1"/>
    <property type="match status" value="1"/>
</dbReference>
<proteinExistence type="inferred from homology"/>
<evidence type="ECO:0000256" key="4">
    <source>
        <dbReference type="ARBA" id="ARBA00022989"/>
    </source>
</evidence>
<dbReference type="AlphaFoldDB" id="A0A0G3EIV1"/>
<dbReference type="OrthoDB" id="9807214at2"/>
<gene>
    <name evidence="7" type="ORF">ABW99_00135</name>
</gene>
<dbReference type="PATRIC" id="fig|445709.3.peg.37"/>
<dbReference type="RefSeq" id="WP_047212394.1">
    <property type="nucleotide sequence ID" value="NZ_CP011568.3"/>
</dbReference>
<dbReference type="KEGG" id="ptx:ABW99_00135"/>
<dbReference type="Pfam" id="PF02104">
    <property type="entry name" value="SURF1"/>
    <property type="match status" value="1"/>
</dbReference>
<dbReference type="STRING" id="445709.ABW99_00135"/>
<comment type="subcellular location">
    <subcellularLocation>
        <location evidence="6">Cell membrane</location>
        <topology evidence="6">Multi-pass membrane protein</topology>
    </subcellularLocation>
    <subcellularLocation>
        <location evidence="1">Membrane</location>
    </subcellularLocation>
</comment>
<evidence type="ECO:0000313" key="8">
    <source>
        <dbReference type="Proteomes" id="UP000036700"/>
    </source>
</evidence>
<sequence>MRPSLARVGVILALTVLLVYGFVRLGTWQVHRRAWKLDLIHRVDTRVHATPVPAPGPAQWPQVSAARDEYLHVTATGTYLYGKDTQVQAVSDLGSGFWVLTPLRMSDGALVLVNRGFVPPEWKDTPASEASGPVTVTGLVRMPEPGGGFLHKNDPAHNLWYSRDVQGIAAARGLGPVAPYFIDADGPGAPRAGTTPSHYPVGGLTVISFPNNHLMYSITWYALALMSAAAGIFVIRLELRGRQAK</sequence>
<keyword evidence="8" id="KW-1185">Reference proteome</keyword>
<name>A0A0G3EIV1_9BURK</name>
<keyword evidence="4 6" id="KW-1133">Transmembrane helix</keyword>
<protein>
    <recommendedName>
        <fullName evidence="6">SURF1-like protein</fullName>
    </recommendedName>
</protein>
<comment type="caution">
    <text evidence="6">Lacks conserved residue(s) required for the propagation of feature annotation.</text>
</comment>
<dbReference type="CDD" id="cd06662">
    <property type="entry name" value="SURF1"/>
    <property type="match status" value="1"/>
</dbReference>